<dbReference type="AlphaFoldDB" id="A0AAD9TEW5"/>
<evidence type="ECO:0000313" key="1">
    <source>
        <dbReference type="EMBL" id="KAK2634822.1"/>
    </source>
</evidence>
<protein>
    <submittedName>
        <fullName evidence="1">Uncharacterized protein</fullName>
    </submittedName>
</protein>
<reference evidence="1" key="1">
    <citation type="journal article" date="2023" name="Plant J.">
        <title>Genome sequences and population genomics provide insights into the demographic history, inbreeding, and mutation load of two 'living fossil' tree species of Dipteronia.</title>
        <authorList>
            <person name="Feng Y."/>
            <person name="Comes H.P."/>
            <person name="Chen J."/>
            <person name="Zhu S."/>
            <person name="Lu R."/>
            <person name="Zhang X."/>
            <person name="Li P."/>
            <person name="Qiu J."/>
            <person name="Olsen K.M."/>
            <person name="Qiu Y."/>
        </authorList>
    </citation>
    <scope>NUCLEOTIDE SEQUENCE</scope>
    <source>
        <strain evidence="1">KIB01</strain>
    </source>
</reference>
<organism evidence="1 2">
    <name type="scientific">Dipteronia dyeriana</name>
    <dbReference type="NCBI Taxonomy" id="168575"/>
    <lineage>
        <taxon>Eukaryota</taxon>
        <taxon>Viridiplantae</taxon>
        <taxon>Streptophyta</taxon>
        <taxon>Embryophyta</taxon>
        <taxon>Tracheophyta</taxon>
        <taxon>Spermatophyta</taxon>
        <taxon>Magnoliopsida</taxon>
        <taxon>eudicotyledons</taxon>
        <taxon>Gunneridae</taxon>
        <taxon>Pentapetalae</taxon>
        <taxon>rosids</taxon>
        <taxon>malvids</taxon>
        <taxon>Sapindales</taxon>
        <taxon>Sapindaceae</taxon>
        <taxon>Hippocastanoideae</taxon>
        <taxon>Acereae</taxon>
        <taxon>Dipteronia</taxon>
    </lineage>
</organism>
<accession>A0AAD9TEW5</accession>
<gene>
    <name evidence="1" type="ORF">Ddye_029614</name>
</gene>
<proteinExistence type="predicted"/>
<sequence length="105" mass="12796">MDDMDQEDLIFFLFWQLFHLQRLYLLAMDSVMHFMAEYQYNRRLLSNRIFINPTSNVDYINGLISYNDTECIAQLRMDRRTFIILCELLRNTWRLKTDGLVCIEE</sequence>
<dbReference type="Proteomes" id="UP001280121">
    <property type="component" value="Unassembled WGS sequence"/>
</dbReference>
<dbReference type="EMBL" id="JANJYI010000009">
    <property type="protein sequence ID" value="KAK2634822.1"/>
    <property type="molecule type" value="Genomic_DNA"/>
</dbReference>
<comment type="caution">
    <text evidence="1">The sequence shown here is derived from an EMBL/GenBank/DDBJ whole genome shotgun (WGS) entry which is preliminary data.</text>
</comment>
<keyword evidence="2" id="KW-1185">Reference proteome</keyword>
<evidence type="ECO:0000313" key="2">
    <source>
        <dbReference type="Proteomes" id="UP001280121"/>
    </source>
</evidence>
<name>A0AAD9TEW5_9ROSI</name>